<dbReference type="AlphaFoldDB" id="A0A2K2CS11"/>
<dbReference type="Gramene" id="PNT64821">
    <property type="protein sequence ID" value="PNT64821"/>
    <property type="gene ID" value="BRADI_4g33495v3"/>
</dbReference>
<evidence type="ECO:0000313" key="2">
    <source>
        <dbReference type="EnsemblPlants" id="PNT64821"/>
    </source>
</evidence>
<name>A0A2K2CS11_BRADI</name>
<organism evidence="1">
    <name type="scientific">Brachypodium distachyon</name>
    <name type="common">Purple false brome</name>
    <name type="synonym">Trachynia distachya</name>
    <dbReference type="NCBI Taxonomy" id="15368"/>
    <lineage>
        <taxon>Eukaryota</taxon>
        <taxon>Viridiplantae</taxon>
        <taxon>Streptophyta</taxon>
        <taxon>Embryophyta</taxon>
        <taxon>Tracheophyta</taxon>
        <taxon>Spermatophyta</taxon>
        <taxon>Magnoliopsida</taxon>
        <taxon>Liliopsida</taxon>
        <taxon>Poales</taxon>
        <taxon>Poaceae</taxon>
        <taxon>BOP clade</taxon>
        <taxon>Pooideae</taxon>
        <taxon>Stipodae</taxon>
        <taxon>Brachypodieae</taxon>
        <taxon>Brachypodium</taxon>
    </lineage>
</organism>
<protein>
    <submittedName>
        <fullName evidence="1 2">Uncharacterized protein</fullName>
    </submittedName>
</protein>
<evidence type="ECO:0000313" key="3">
    <source>
        <dbReference type="Proteomes" id="UP000008810"/>
    </source>
</evidence>
<reference evidence="1 2" key="1">
    <citation type="journal article" date="2010" name="Nature">
        <title>Genome sequencing and analysis of the model grass Brachypodium distachyon.</title>
        <authorList>
            <consortium name="International Brachypodium Initiative"/>
        </authorList>
    </citation>
    <scope>NUCLEOTIDE SEQUENCE [LARGE SCALE GENOMIC DNA]</scope>
    <source>
        <strain evidence="1 2">Bd21</strain>
    </source>
</reference>
<reference evidence="1" key="2">
    <citation type="submission" date="2017-06" db="EMBL/GenBank/DDBJ databases">
        <title>WGS assembly of Brachypodium distachyon.</title>
        <authorList>
            <consortium name="The International Brachypodium Initiative"/>
            <person name="Lucas S."/>
            <person name="Harmon-Smith M."/>
            <person name="Lail K."/>
            <person name="Tice H."/>
            <person name="Grimwood J."/>
            <person name="Bruce D."/>
            <person name="Barry K."/>
            <person name="Shu S."/>
            <person name="Lindquist E."/>
            <person name="Wang M."/>
            <person name="Pitluck S."/>
            <person name="Vogel J.P."/>
            <person name="Garvin D.F."/>
            <person name="Mockler T.C."/>
            <person name="Schmutz J."/>
            <person name="Rokhsar D."/>
            <person name="Bevan M.W."/>
        </authorList>
    </citation>
    <scope>NUCLEOTIDE SEQUENCE</scope>
    <source>
        <strain evidence="1">Bd21</strain>
    </source>
</reference>
<evidence type="ECO:0000313" key="1">
    <source>
        <dbReference type="EMBL" id="PNT64821.1"/>
    </source>
</evidence>
<gene>
    <name evidence="1" type="ORF">BRADI_4g33495v3</name>
</gene>
<accession>A0A2K2CS11</accession>
<dbReference type="EMBL" id="CM000883">
    <property type="protein sequence ID" value="PNT64821.1"/>
    <property type="molecule type" value="Genomic_DNA"/>
</dbReference>
<keyword evidence="3" id="KW-1185">Reference proteome</keyword>
<dbReference type="EnsemblPlants" id="PNT64821">
    <property type="protein sequence ID" value="PNT64821"/>
    <property type="gene ID" value="BRADI_4g33495v3"/>
</dbReference>
<proteinExistence type="predicted"/>
<reference evidence="2" key="3">
    <citation type="submission" date="2018-08" db="UniProtKB">
        <authorList>
            <consortium name="EnsemblPlants"/>
        </authorList>
    </citation>
    <scope>IDENTIFICATION</scope>
    <source>
        <strain evidence="2">cv. Bd21</strain>
    </source>
</reference>
<dbReference type="Proteomes" id="UP000008810">
    <property type="component" value="Chromosome 4"/>
</dbReference>
<sequence length="31" mass="3478">MEAGQVDPTMSEVCRFVMGHVLTFQHALTLE</sequence>